<organism evidence="9">
    <name type="scientific">Perkinsus marinus (strain ATCC 50983 / TXsc)</name>
    <dbReference type="NCBI Taxonomy" id="423536"/>
    <lineage>
        <taxon>Eukaryota</taxon>
        <taxon>Sar</taxon>
        <taxon>Alveolata</taxon>
        <taxon>Perkinsozoa</taxon>
        <taxon>Perkinsea</taxon>
        <taxon>Perkinsida</taxon>
        <taxon>Perkinsidae</taxon>
        <taxon>Perkinsus</taxon>
    </lineage>
</organism>
<keyword evidence="2 4" id="KW-0195">Cyclin</keyword>
<dbReference type="InterPro" id="IPR039361">
    <property type="entry name" value="Cyclin"/>
</dbReference>
<dbReference type="SUPFAM" id="SSF47954">
    <property type="entry name" value="Cyclin-like"/>
    <property type="match status" value="2"/>
</dbReference>
<dbReference type="PANTHER" id="PTHR10177">
    <property type="entry name" value="CYCLINS"/>
    <property type="match status" value="1"/>
</dbReference>
<feature type="compositionally biased region" description="Polar residues" evidence="5">
    <location>
        <begin position="1"/>
        <end position="14"/>
    </location>
</feature>
<keyword evidence="1" id="KW-0132">Cell division</keyword>
<dbReference type="InterPro" id="IPR004367">
    <property type="entry name" value="Cyclin_C-dom"/>
</dbReference>
<dbReference type="InterPro" id="IPR013763">
    <property type="entry name" value="Cyclin-like_dom"/>
</dbReference>
<dbReference type="Proteomes" id="UP000007800">
    <property type="component" value="Unassembled WGS sequence"/>
</dbReference>
<dbReference type="Gene3D" id="1.10.472.10">
    <property type="entry name" value="Cyclin-like"/>
    <property type="match status" value="2"/>
</dbReference>
<dbReference type="InterPro" id="IPR048258">
    <property type="entry name" value="Cyclins_cyclin-box"/>
</dbReference>
<accession>C5KX72</accession>
<dbReference type="InterPro" id="IPR006671">
    <property type="entry name" value="Cyclin_N"/>
</dbReference>
<evidence type="ECO:0000259" key="7">
    <source>
        <dbReference type="SMART" id="SM01332"/>
    </source>
</evidence>
<dbReference type="SMART" id="SM00385">
    <property type="entry name" value="CYCLIN"/>
    <property type="match status" value="2"/>
</dbReference>
<evidence type="ECO:0000259" key="6">
    <source>
        <dbReference type="SMART" id="SM00385"/>
    </source>
</evidence>
<dbReference type="OrthoDB" id="5590282at2759"/>
<dbReference type="SMART" id="SM01332">
    <property type="entry name" value="Cyclin_C"/>
    <property type="match status" value="1"/>
</dbReference>
<proteinExistence type="inferred from homology"/>
<feature type="domain" description="Cyclin-like" evidence="6">
    <location>
        <begin position="260"/>
        <end position="342"/>
    </location>
</feature>
<dbReference type="RefSeq" id="XP_002779133.1">
    <property type="nucleotide sequence ID" value="XM_002779087.1"/>
</dbReference>
<dbReference type="GeneID" id="9055963"/>
<dbReference type="InParanoid" id="C5KX72"/>
<dbReference type="InterPro" id="IPR036915">
    <property type="entry name" value="Cyclin-like_sf"/>
</dbReference>
<evidence type="ECO:0000313" key="8">
    <source>
        <dbReference type="EMBL" id="EER10928.1"/>
    </source>
</evidence>
<dbReference type="PROSITE" id="PS00292">
    <property type="entry name" value="CYCLINS"/>
    <property type="match status" value="1"/>
</dbReference>
<feature type="domain" description="Cyclin C-terminal" evidence="7">
    <location>
        <begin position="256"/>
        <end position="378"/>
    </location>
</feature>
<dbReference type="GO" id="GO:0051301">
    <property type="term" value="P:cell division"/>
    <property type="evidence" value="ECO:0007669"/>
    <property type="project" value="UniProtKB-KW"/>
</dbReference>
<sequence length="378" mass="43334">MLTSNRSQHSQRSENVPIGKDGHSVMETRKREVFMDLSNTSNFLPPHTGESRLGDDSAWFCRMTTGAASRGKARLGDDDDDDTIMQGTTPARIESMSPVIDWKDTIPPEDRQDLGDPQFVAEYVNPIFINMNGVEQKYRQANDYMQRTQNDITQRMRAVLIDWLVEVHWKFKLVPETLYLTVNLIDRYLEQCPNLPRTRLQLVGVTCLLIASKYEDIYAPEMKDIVSICDRTYQRHEVMQMEVDILNTLGFCITTPSPMFFLLRYAKVMEADEKHFFLAQYCLELALPEYNMLKYSASQLAAGALYLSNKLLRKSTAWPPHVAVHCPTTEHDVKVVAKDLCALLQVATNEDYSGTQLKAVKKKFRLSKFRNVSRMVLG</sequence>
<evidence type="ECO:0000256" key="1">
    <source>
        <dbReference type="ARBA" id="ARBA00022618"/>
    </source>
</evidence>
<evidence type="ECO:0000256" key="2">
    <source>
        <dbReference type="ARBA" id="ARBA00023127"/>
    </source>
</evidence>
<evidence type="ECO:0000313" key="9">
    <source>
        <dbReference type="Proteomes" id="UP000007800"/>
    </source>
</evidence>
<evidence type="ECO:0000256" key="5">
    <source>
        <dbReference type="SAM" id="MobiDB-lite"/>
    </source>
</evidence>
<evidence type="ECO:0000256" key="3">
    <source>
        <dbReference type="ARBA" id="ARBA00023306"/>
    </source>
</evidence>
<reference evidence="8 9" key="1">
    <citation type="submission" date="2008-07" db="EMBL/GenBank/DDBJ databases">
        <authorList>
            <person name="El-Sayed N."/>
            <person name="Caler E."/>
            <person name="Inman J."/>
            <person name="Amedeo P."/>
            <person name="Hass B."/>
            <person name="Wortman J."/>
        </authorList>
    </citation>
    <scope>NUCLEOTIDE SEQUENCE [LARGE SCALE GENOMIC DNA]</scope>
    <source>
        <strain evidence="9">ATCC 50983 / TXsc</strain>
    </source>
</reference>
<comment type="similarity">
    <text evidence="4">Belongs to the cyclin family.</text>
</comment>
<dbReference type="OMA" id="MCLVEED"/>
<dbReference type="CDD" id="cd20507">
    <property type="entry name" value="CYCLIN_CCNB1-like_rpt1"/>
    <property type="match status" value="1"/>
</dbReference>
<name>C5KX72_PERM5</name>
<feature type="domain" description="Cyclin-like" evidence="6">
    <location>
        <begin position="162"/>
        <end position="247"/>
    </location>
</feature>
<feature type="region of interest" description="Disordered" evidence="5">
    <location>
        <begin position="1"/>
        <end position="25"/>
    </location>
</feature>
<protein>
    <submittedName>
        <fullName evidence="8">G2/mitotic-specific cyclin-B, putative</fullName>
    </submittedName>
</protein>
<dbReference type="Pfam" id="PF00134">
    <property type="entry name" value="Cyclin_N"/>
    <property type="match status" value="1"/>
</dbReference>
<dbReference type="Pfam" id="PF02984">
    <property type="entry name" value="Cyclin_C"/>
    <property type="match status" value="1"/>
</dbReference>
<dbReference type="EMBL" id="GG677119">
    <property type="protein sequence ID" value="EER10928.1"/>
    <property type="molecule type" value="Genomic_DNA"/>
</dbReference>
<keyword evidence="3" id="KW-0131">Cell cycle</keyword>
<keyword evidence="9" id="KW-1185">Reference proteome</keyword>
<dbReference type="FunFam" id="1.10.472.10:FF:000001">
    <property type="entry name" value="G2/mitotic-specific cyclin"/>
    <property type="match status" value="1"/>
</dbReference>
<evidence type="ECO:0000256" key="4">
    <source>
        <dbReference type="RuleBase" id="RU000383"/>
    </source>
</evidence>
<dbReference type="AlphaFoldDB" id="C5KX72"/>
<gene>
    <name evidence="8" type="ORF">Pmar_PMAR021408</name>
</gene>